<dbReference type="Gene3D" id="2.70.98.70">
    <property type="match status" value="1"/>
</dbReference>
<dbReference type="PANTHER" id="PTHR39210">
    <property type="entry name" value="HEPARIN-SULFATE LYASE"/>
    <property type="match status" value="1"/>
</dbReference>
<dbReference type="InterPro" id="IPR008929">
    <property type="entry name" value="Chondroitin_lyas"/>
</dbReference>
<comment type="caution">
    <text evidence="7">The sequence shown here is derived from an EMBL/GenBank/DDBJ whole genome shotgun (WGS) entry which is preliminary data.</text>
</comment>
<keyword evidence="3" id="KW-0574">Periplasm</keyword>
<dbReference type="RefSeq" id="WP_176063751.1">
    <property type="nucleotide sequence ID" value="NZ_BJTG01000002.1"/>
</dbReference>
<feature type="domain" description="Heparinase II/III-like C-terminal" evidence="5">
    <location>
        <begin position="431"/>
        <end position="682"/>
    </location>
</feature>
<accession>A0A7I9VIX0</accession>
<evidence type="ECO:0000256" key="4">
    <source>
        <dbReference type="ARBA" id="ARBA00023239"/>
    </source>
</evidence>
<keyword evidence="4" id="KW-0456">Lyase</keyword>
<dbReference type="GO" id="GO:0016829">
    <property type="term" value="F:lyase activity"/>
    <property type="evidence" value="ECO:0007669"/>
    <property type="project" value="UniProtKB-KW"/>
</dbReference>
<organism evidence="7 8">
    <name type="scientific">Anaeromyxobacter diazotrophicus</name>
    <dbReference type="NCBI Taxonomy" id="2590199"/>
    <lineage>
        <taxon>Bacteria</taxon>
        <taxon>Pseudomonadati</taxon>
        <taxon>Myxococcota</taxon>
        <taxon>Myxococcia</taxon>
        <taxon>Myxococcales</taxon>
        <taxon>Cystobacterineae</taxon>
        <taxon>Anaeromyxobacteraceae</taxon>
        <taxon>Anaeromyxobacter</taxon>
    </lineage>
</organism>
<feature type="domain" description="Heparin-sulfate lyase N-terminal" evidence="6">
    <location>
        <begin position="113"/>
        <end position="368"/>
    </location>
</feature>
<gene>
    <name evidence="7" type="ORF">AMYX_10950</name>
</gene>
<name>A0A7I9VIX0_9BACT</name>
<evidence type="ECO:0000313" key="8">
    <source>
        <dbReference type="Proteomes" id="UP000503640"/>
    </source>
</evidence>
<dbReference type="Pfam" id="PF07940">
    <property type="entry name" value="Hepar_II_III_C"/>
    <property type="match status" value="1"/>
</dbReference>
<evidence type="ECO:0000256" key="3">
    <source>
        <dbReference type="ARBA" id="ARBA00022764"/>
    </source>
</evidence>
<comment type="subcellular location">
    <subcellularLocation>
        <location evidence="1">Periplasm</location>
    </subcellularLocation>
</comment>
<dbReference type="SUPFAM" id="SSF48230">
    <property type="entry name" value="Chondroitin AC/alginate lyase"/>
    <property type="match status" value="1"/>
</dbReference>
<dbReference type="InterPro" id="IPR031680">
    <property type="entry name" value="Hepar_II_III_N"/>
</dbReference>
<proteinExistence type="predicted"/>
<evidence type="ECO:0008006" key="9">
    <source>
        <dbReference type="Google" id="ProtNLM"/>
    </source>
</evidence>
<sequence>MSPWPLPLNYLAARVPPGRLLAGATRRAWRSVRARAEPASPPARELLDGIGCASAAELSRRLGSPGRALVAYDRFGLAEALARRFPAERERAVARAEEALSGRWTIFGREVEVSRDGGGTDWNLDPLTRLRFPPSPVRGTLSPSVQGADPKAAWAVGRGEQWVALGCAGVAAPERAARYAEAFTASLRDFAAENPLGAGVQWASPMEAALRLVCAGQAHALLSGQPALADPPHALALAQLAVGTARLLLARREDAGAIPNNHLVADLVGLLAAAALLPEWPEAPRWRAAGAAGLRREILAQTHADGTSFEGSVPYHRLALELFTAGALLARRARARLGEAYARRLAAMYAAARALLFQGGALPQLGDHDSGRVLAFRARPALDAGYLLPLGAAVTGDAALRLRPGVEDAEEALWTCGPAALERLAAAPPGPPPRSASFPEGGFHLLRRGGAEVALSCGRNGQAGVGGHSHNDKLAFELRLGGELVVCDPGSPCYTADPALRDAFRATRAHATVALDGAEQAPIPRGRPFALPDAARAVRLAFASGAEGERFAGEHQGYARLGVVHRRELLLADGGLLVLDRLLGAGAHEVELRWPFPDEEARLRPLTAGERLGVWAIPGTRLQPFDLERAVEVGPAASPRAVLVVAGSGPLAARLAPAGYAPGYGELRPSRTAVFTGRLACPATLCTVVLSPGAGAP</sequence>
<dbReference type="Gene3D" id="1.50.10.100">
    <property type="entry name" value="Chondroitin AC/alginate lyase"/>
    <property type="match status" value="1"/>
</dbReference>
<dbReference type="GO" id="GO:0042597">
    <property type="term" value="C:periplasmic space"/>
    <property type="evidence" value="ECO:0007669"/>
    <property type="project" value="UniProtKB-SubCell"/>
</dbReference>
<dbReference type="AlphaFoldDB" id="A0A7I9VIX0"/>
<dbReference type="Proteomes" id="UP000503640">
    <property type="component" value="Unassembled WGS sequence"/>
</dbReference>
<dbReference type="InterPro" id="IPR012480">
    <property type="entry name" value="Hepar_II_III_C"/>
</dbReference>
<evidence type="ECO:0000259" key="6">
    <source>
        <dbReference type="Pfam" id="PF16889"/>
    </source>
</evidence>
<protein>
    <recommendedName>
        <fullName evidence="9">Heparin-sulfate lyase N-terminal domain-containing protein</fullName>
    </recommendedName>
</protein>
<evidence type="ECO:0000256" key="1">
    <source>
        <dbReference type="ARBA" id="ARBA00004418"/>
    </source>
</evidence>
<dbReference type="Pfam" id="PF16889">
    <property type="entry name" value="Hepar_II_III_N"/>
    <property type="match status" value="1"/>
</dbReference>
<keyword evidence="2" id="KW-0732">Signal</keyword>
<evidence type="ECO:0000256" key="2">
    <source>
        <dbReference type="ARBA" id="ARBA00022729"/>
    </source>
</evidence>
<evidence type="ECO:0000313" key="7">
    <source>
        <dbReference type="EMBL" id="GEJ56354.1"/>
    </source>
</evidence>
<evidence type="ECO:0000259" key="5">
    <source>
        <dbReference type="Pfam" id="PF07940"/>
    </source>
</evidence>
<reference evidence="8" key="1">
    <citation type="journal article" date="2020" name="Appl. Environ. Microbiol.">
        <title>Diazotrophic Anaeromyxobacter Isolates from Soils.</title>
        <authorList>
            <person name="Masuda Y."/>
            <person name="Yamanaka H."/>
            <person name="Xu Z.X."/>
            <person name="Shiratori Y."/>
            <person name="Aono T."/>
            <person name="Amachi S."/>
            <person name="Senoo K."/>
            <person name="Itoh H."/>
        </authorList>
    </citation>
    <scope>NUCLEOTIDE SEQUENCE [LARGE SCALE GENOMIC DNA]</scope>
    <source>
        <strain evidence="8">R267</strain>
    </source>
</reference>
<keyword evidence="8" id="KW-1185">Reference proteome</keyword>
<dbReference type="PANTHER" id="PTHR39210:SF1">
    <property type="entry name" value="HEPARIN-SULFATE LYASE"/>
    <property type="match status" value="1"/>
</dbReference>
<dbReference type="EMBL" id="BJTG01000002">
    <property type="protein sequence ID" value="GEJ56354.1"/>
    <property type="molecule type" value="Genomic_DNA"/>
</dbReference>